<feature type="transmembrane region" description="Helical" evidence="7">
    <location>
        <begin position="177"/>
        <end position="196"/>
    </location>
</feature>
<evidence type="ECO:0000256" key="5">
    <source>
        <dbReference type="ARBA" id="ARBA00023136"/>
    </source>
</evidence>
<accession>A7REZ2</accession>
<feature type="transmembrane region" description="Helical" evidence="7">
    <location>
        <begin position="78"/>
        <end position="100"/>
    </location>
</feature>
<feature type="transmembrane region" description="Helical" evidence="7">
    <location>
        <begin position="148"/>
        <end position="171"/>
    </location>
</feature>
<keyword evidence="6" id="KW-0479">Metal-binding</keyword>
<dbReference type="OrthoDB" id="535992at2759"/>
<keyword evidence="6" id="KW-0862">Zinc</keyword>
<keyword evidence="3 7" id="KW-0812">Transmembrane</keyword>
<dbReference type="EMBL" id="DS469507">
    <property type="protein sequence ID" value="EDO49996.1"/>
    <property type="molecule type" value="Genomic_DNA"/>
</dbReference>
<keyword evidence="5 7" id="KW-0472">Membrane</keyword>
<dbReference type="eggNOG" id="KOG0748">
    <property type="taxonomic scope" value="Eukaryota"/>
</dbReference>
<dbReference type="Proteomes" id="UP000001593">
    <property type="component" value="Unassembled WGS sequence"/>
</dbReference>
<dbReference type="GO" id="GO:0038023">
    <property type="term" value="F:signaling receptor activity"/>
    <property type="evidence" value="ECO:0000318"/>
    <property type="project" value="GO_Central"/>
</dbReference>
<protein>
    <submittedName>
        <fullName evidence="8">Uncharacterized protein</fullName>
    </submittedName>
</protein>
<dbReference type="InParanoid" id="A7REZ2"/>
<dbReference type="PANTHER" id="PTHR20855">
    <property type="entry name" value="ADIPOR/PROGESTIN RECEPTOR-RELATED"/>
    <property type="match status" value="1"/>
</dbReference>
<sequence>MPAYGFTDKELPEKMRVPYIHTRYRRPCLSVEQCIESMFQPHNETVNIWSHFIAAFVFLIHNSDLLREYRNFDDPLVAPLACCAVGIVVLFFVSACTHLFNSMSLLAYHVCYFCDYAAISICTFTTAQAMFFYSRPISTSWRMFNSPIAFLGFAVMNSLLSTFTCCAVLVRRPWYHAFVRTSAYLSLGLFTVLPYLGRLAFCSYTASVECTTPSYIHFKRYCLYFTIAGVTYANRIPERLFPKMFDLLGQSHHILHVLSAMA</sequence>
<dbReference type="HOGENOM" id="CLU_052356_2_0_1"/>
<feature type="transmembrane region" description="Helical" evidence="7">
    <location>
        <begin position="48"/>
        <end position="66"/>
    </location>
</feature>
<organism evidence="8 9">
    <name type="scientific">Nematostella vectensis</name>
    <name type="common">Starlet sea anemone</name>
    <dbReference type="NCBI Taxonomy" id="45351"/>
    <lineage>
        <taxon>Eukaryota</taxon>
        <taxon>Metazoa</taxon>
        <taxon>Cnidaria</taxon>
        <taxon>Anthozoa</taxon>
        <taxon>Hexacorallia</taxon>
        <taxon>Actiniaria</taxon>
        <taxon>Edwardsiidae</taxon>
        <taxon>Nematostella</taxon>
    </lineage>
</organism>
<feature type="binding site" evidence="6">
    <location>
        <position position="256"/>
    </location>
    <ligand>
        <name>Zn(2+)</name>
        <dbReference type="ChEBI" id="CHEBI:29105"/>
    </ligand>
</feature>
<evidence type="ECO:0000313" key="9">
    <source>
        <dbReference type="Proteomes" id="UP000001593"/>
    </source>
</evidence>
<reference evidence="8 9" key="1">
    <citation type="journal article" date="2007" name="Science">
        <title>Sea anemone genome reveals ancestral eumetazoan gene repertoire and genomic organization.</title>
        <authorList>
            <person name="Putnam N.H."/>
            <person name="Srivastava M."/>
            <person name="Hellsten U."/>
            <person name="Dirks B."/>
            <person name="Chapman J."/>
            <person name="Salamov A."/>
            <person name="Terry A."/>
            <person name="Shapiro H."/>
            <person name="Lindquist E."/>
            <person name="Kapitonov V.V."/>
            <person name="Jurka J."/>
            <person name="Genikhovich G."/>
            <person name="Grigoriev I.V."/>
            <person name="Lucas S.M."/>
            <person name="Steele R.E."/>
            <person name="Finnerty J.R."/>
            <person name="Technau U."/>
            <person name="Martindale M.Q."/>
            <person name="Rokhsar D.S."/>
        </authorList>
    </citation>
    <scope>NUCLEOTIDE SEQUENCE [LARGE SCALE GENOMIC DNA]</scope>
    <source>
        <strain evidence="9">CH2 X CH6</strain>
    </source>
</reference>
<evidence type="ECO:0000256" key="1">
    <source>
        <dbReference type="ARBA" id="ARBA00004141"/>
    </source>
</evidence>
<gene>
    <name evidence="8" type="ORF">NEMVEDRAFT_v1g157764</name>
</gene>
<comment type="similarity">
    <text evidence="2">Belongs to the ADIPOR family.</text>
</comment>
<dbReference type="KEGG" id="nve:5522190"/>
<dbReference type="InterPro" id="IPR004254">
    <property type="entry name" value="AdipoR/HlyIII-related"/>
</dbReference>
<proteinExistence type="inferred from homology"/>
<dbReference type="AlphaFoldDB" id="A7REZ2"/>
<name>A7REZ2_NEMVE</name>
<evidence type="ECO:0000256" key="2">
    <source>
        <dbReference type="ARBA" id="ARBA00007018"/>
    </source>
</evidence>
<evidence type="ECO:0000256" key="4">
    <source>
        <dbReference type="ARBA" id="ARBA00022989"/>
    </source>
</evidence>
<evidence type="ECO:0000313" key="8">
    <source>
        <dbReference type="EMBL" id="EDO49996.1"/>
    </source>
</evidence>
<evidence type="ECO:0000256" key="6">
    <source>
        <dbReference type="PIRSR" id="PIRSR604254-1"/>
    </source>
</evidence>
<dbReference type="OMA" id="YRHTAFA"/>
<comment type="subcellular location">
    <subcellularLocation>
        <location evidence="1">Membrane</location>
        <topology evidence="1">Multi-pass membrane protein</topology>
    </subcellularLocation>
</comment>
<keyword evidence="4 7" id="KW-1133">Transmembrane helix</keyword>
<feature type="non-terminal residue" evidence="8">
    <location>
        <position position="262"/>
    </location>
</feature>
<dbReference type="Pfam" id="PF03006">
    <property type="entry name" value="HlyIII"/>
    <property type="match status" value="1"/>
</dbReference>
<feature type="binding site" evidence="6">
    <location>
        <position position="98"/>
    </location>
    <ligand>
        <name>Zn(2+)</name>
        <dbReference type="ChEBI" id="CHEBI:29105"/>
    </ligand>
</feature>
<evidence type="ECO:0000256" key="7">
    <source>
        <dbReference type="SAM" id="Phobius"/>
    </source>
</evidence>
<dbReference type="PANTHER" id="PTHR20855:SF143">
    <property type="entry name" value="MEMBRANE PROGESTIN RECEPTOR EPSILON"/>
    <property type="match status" value="1"/>
</dbReference>
<evidence type="ECO:0000256" key="3">
    <source>
        <dbReference type="ARBA" id="ARBA00022692"/>
    </source>
</evidence>
<dbReference type="GO" id="GO:0016020">
    <property type="term" value="C:membrane"/>
    <property type="evidence" value="ECO:0007669"/>
    <property type="project" value="UniProtKB-SubCell"/>
</dbReference>
<feature type="binding site" evidence="6">
    <location>
        <position position="252"/>
    </location>
    <ligand>
        <name>Zn(2+)</name>
        <dbReference type="ChEBI" id="CHEBI:29105"/>
    </ligand>
</feature>
<dbReference type="PhylomeDB" id="A7REZ2"/>
<feature type="transmembrane region" description="Helical" evidence="7">
    <location>
        <begin position="106"/>
        <end position="127"/>
    </location>
</feature>
<keyword evidence="9" id="KW-1185">Reference proteome</keyword>
<dbReference type="GO" id="GO:0046872">
    <property type="term" value="F:metal ion binding"/>
    <property type="evidence" value="ECO:0007669"/>
    <property type="project" value="UniProtKB-KW"/>
</dbReference>